<sequence>MKNNNGVLICSDGTIGINSDIDIIVNEAKSLCGEKLFRDDEIVEEVPIEEFQQLEKRKKEEAQTTQQEVEEKKQENIN</sequence>
<dbReference type="OrthoDB" id="1923006at2759"/>
<dbReference type="Proteomes" id="UP000011755">
    <property type="component" value="Unassembled WGS sequence"/>
</dbReference>
<name>M2SAN2_ENTHI</name>
<protein>
    <submittedName>
        <fullName evidence="2">Uncharacterized protein</fullName>
    </submittedName>
</protein>
<evidence type="ECO:0000313" key="3">
    <source>
        <dbReference type="Proteomes" id="UP000011755"/>
    </source>
</evidence>
<proteinExistence type="predicted"/>
<dbReference type="EMBL" id="KB444195">
    <property type="protein sequence ID" value="EMD47907.1"/>
    <property type="molecule type" value="Genomic_DNA"/>
</dbReference>
<evidence type="ECO:0000313" key="2">
    <source>
        <dbReference type="EMBL" id="EMD47907.1"/>
    </source>
</evidence>
<evidence type="ECO:0000256" key="1">
    <source>
        <dbReference type="SAM" id="MobiDB-lite"/>
    </source>
</evidence>
<accession>M2SAN2</accession>
<feature type="compositionally biased region" description="Basic and acidic residues" evidence="1">
    <location>
        <begin position="69"/>
        <end position="78"/>
    </location>
</feature>
<reference evidence="2 3" key="1">
    <citation type="submission" date="2013-02" db="EMBL/GenBank/DDBJ databases">
        <authorList>
            <person name="Hannick L."/>
            <person name="Zafar N."/>
            <person name="Lorenzi H."/>
            <person name="Ali I.A."/>
            <person name="Petri W.P."/>
            <person name="Caler E."/>
        </authorList>
    </citation>
    <scope>NUCLEOTIDE SEQUENCE [LARGE SCALE GENOMIC DNA]</scope>
    <source>
        <strain evidence="2 3">KU27</strain>
    </source>
</reference>
<organism evidence="2 3">
    <name type="scientific">Entamoeba histolytica KU27</name>
    <dbReference type="NCBI Taxonomy" id="885311"/>
    <lineage>
        <taxon>Eukaryota</taxon>
        <taxon>Amoebozoa</taxon>
        <taxon>Evosea</taxon>
        <taxon>Archamoebae</taxon>
        <taxon>Mastigamoebida</taxon>
        <taxon>Entamoebidae</taxon>
        <taxon>Entamoeba</taxon>
    </lineage>
</organism>
<gene>
    <name evidence="2" type="ORF">EHI5A_207710</name>
</gene>
<feature type="region of interest" description="Disordered" evidence="1">
    <location>
        <begin position="54"/>
        <end position="78"/>
    </location>
</feature>
<dbReference type="VEuPathDB" id="AmoebaDB:EHI5A_207710"/>
<dbReference type="AlphaFoldDB" id="M2SAN2"/>